<accession>A0ABY8IXD8</accession>
<keyword evidence="2" id="KW-1185">Reference proteome</keyword>
<evidence type="ECO:0000313" key="1">
    <source>
        <dbReference type="EMBL" id="WFT74894.1"/>
    </source>
</evidence>
<evidence type="ECO:0000313" key="2">
    <source>
        <dbReference type="Proteomes" id="UP001221597"/>
    </source>
</evidence>
<organism evidence="1 2">
    <name type="scientific">Halobacillus naozhouensis</name>
    <dbReference type="NCBI Taxonomy" id="554880"/>
    <lineage>
        <taxon>Bacteria</taxon>
        <taxon>Bacillati</taxon>
        <taxon>Bacillota</taxon>
        <taxon>Bacilli</taxon>
        <taxon>Bacillales</taxon>
        <taxon>Bacillaceae</taxon>
        <taxon>Halobacillus</taxon>
    </lineage>
</organism>
<name>A0ABY8IXD8_9BACI</name>
<reference evidence="1 2" key="1">
    <citation type="submission" date="2023-04" db="EMBL/GenBank/DDBJ databases">
        <title>Genome sequence of Halobacillus naozhouensis KACC 21980.</title>
        <authorList>
            <person name="Kim S."/>
            <person name="Heo J."/>
            <person name="Kwon S.-W."/>
        </authorList>
    </citation>
    <scope>NUCLEOTIDE SEQUENCE [LARGE SCALE GENOMIC DNA]</scope>
    <source>
        <strain evidence="1 2">KCTC 13234</strain>
    </source>
</reference>
<gene>
    <name evidence="1" type="ORF">P9989_00190</name>
</gene>
<protein>
    <submittedName>
        <fullName evidence="1">Uncharacterized protein</fullName>
    </submittedName>
</protein>
<proteinExistence type="predicted"/>
<dbReference type="RefSeq" id="WP_283076887.1">
    <property type="nucleotide sequence ID" value="NZ_CP121671.1"/>
</dbReference>
<dbReference type="Proteomes" id="UP001221597">
    <property type="component" value="Chromosome"/>
</dbReference>
<sequence>MKKPNADTRKFYKVIDRVSRLAGEFDATDLSAARRQHLKTFQAIETKLGTIKERKLSPELRSAKPHVQAALTSFIYFIEYEDAESGERAIEHLDEAMGALGIVDGEGDVNGH</sequence>
<dbReference type="EMBL" id="CP121671">
    <property type="protein sequence ID" value="WFT74894.1"/>
    <property type="molecule type" value="Genomic_DNA"/>
</dbReference>